<evidence type="ECO:0000313" key="3">
    <source>
        <dbReference type="Proteomes" id="UP000693970"/>
    </source>
</evidence>
<reference evidence="2" key="2">
    <citation type="submission" date="2021-04" db="EMBL/GenBank/DDBJ databases">
        <authorList>
            <person name="Podell S."/>
        </authorList>
    </citation>
    <scope>NUCLEOTIDE SEQUENCE</scope>
    <source>
        <strain evidence="2">Hildebrandi</strain>
    </source>
</reference>
<organism evidence="2 3">
    <name type="scientific">Nitzschia inconspicua</name>
    <dbReference type="NCBI Taxonomy" id="303405"/>
    <lineage>
        <taxon>Eukaryota</taxon>
        <taxon>Sar</taxon>
        <taxon>Stramenopiles</taxon>
        <taxon>Ochrophyta</taxon>
        <taxon>Bacillariophyta</taxon>
        <taxon>Bacillariophyceae</taxon>
        <taxon>Bacillariophycidae</taxon>
        <taxon>Bacillariales</taxon>
        <taxon>Bacillariaceae</taxon>
        <taxon>Nitzschia</taxon>
    </lineage>
</organism>
<feature type="compositionally biased region" description="Polar residues" evidence="1">
    <location>
        <begin position="230"/>
        <end position="245"/>
    </location>
</feature>
<comment type="caution">
    <text evidence="2">The sequence shown here is derived from an EMBL/GenBank/DDBJ whole genome shotgun (WGS) entry which is preliminary data.</text>
</comment>
<reference evidence="2" key="1">
    <citation type="journal article" date="2021" name="Sci. Rep.">
        <title>Diploid genomic architecture of Nitzschia inconspicua, an elite biomass production diatom.</title>
        <authorList>
            <person name="Oliver A."/>
            <person name="Podell S."/>
            <person name="Pinowska A."/>
            <person name="Traller J.C."/>
            <person name="Smith S.R."/>
            <person name="McClure R."/>
            <person name="Beliaev A."/>
            <person name="Bohutskyi P."/>
            <person name="Hill E.A."/>
            <person name="Rabines A."/>
            <person name="Zheng H."/>
            <person name="Allen L.Z."/>
            <person name="Kuo A."/>
            <person name="Grigoriev I.V."/>
            <person name="Allen A.E."/>
            <person name="Hazlebeck D."/>
            <person name="Allen E.E."/>
        </authorList>
    </citation>
    <scope>NUCLEOTIDE SEQUENCE</scope>
    <source>
        <strain evidence="2">Hildebrandi</strain>
    </source>
</reference>
<sequence>MDMDPPPPSDVTTLTPLRRSSFACSSGDLSSPDSVRMISPRRCTLEEMQKSLCMLQESTSSLDFPPLLPSRLQSEHEVGEQYYHQDRSTIDEIPSFELSPSTTSTRNRSIRDNSAIVPVWCMFQGSASSLDFPPLLPSRLHSENEVGEPHHQDRFTGDGIPSFEVPPTTSPRNRSISIRDNHAIVQVCMFQDSASSLDIPPQLPSRLQSEHEVDEPVSDNNAIVDVLLPNSPNNKRASFSYSRTVGTLPRAGASMRRRSNPTAGSSSRTSDSEPRWTATRIMPSRSG</sequence>
<feature type="compositionally biased region" description="Polar residues" evidence="1">
    <location>
        <begin position="260"/>
        <end position="269"/>
    </location>
</feature>
<protein>
    <submittedName>
        <fullName evidence="2">Uncharacterized protein</fullName>
    </submittedName>
</protein>
<dbReference type="AlphaFoldDB" id="A0A9K3KIK5"/>
<dbReference type="Proteomes" id="UP000693970">
    <property type="component" value="Unassembled WGS sequence"/>
</dbReference>
<feature type="region of interest" description="Disordered" evidence="1">
    <location>
        <begin position="145"/>
        <end position="175"/>
    </location>
</feature>
<dbReference type="EMBL" id="JAGRRH010000023">
    <property type="protein sequence ID" value="KAG7343906.1"/>
    <property type="molecule type" value="Genomic_DNA"/>
</dbReference>
<feature type="region of interest" description="Disordered" evidence="1">
    <location>
        <begin position="228"/>
        <end position="287"/>
    </location>
</feature>
<name>A0A9K3KIK5_9STRA</name>
<keyword evidence="3" id="KW-1185">Reference proteome</keyword>
<evidence type="ECO:0000313" key="2">
    <source>
        <dbReference type="EMBL" id="KAG7343906.1"/>
    </source>
</evidence>
<evidence type="ECO:0000256" key="1">
    <source>
        <dbReference type="SAM" id="MobiDB-lite"/>
    </source>
</evidence>
<feature type="compositionally biased region" description="Basic and acidic residues" evidence="1">
    <location>
        <begin position="145"/>
        <end position="156"/>
    </location>
</feature>
<gene>
    <name evidence="2" type="ORF">IV203_021914</name>
</gene>
<accession>A0A9K3KIK5</accession>
<proteinExistence type="predicted"/>